<gene>
    <name evidence="1" type="ORF">HDID_LOCUS6374</name>
</gene>
<reference evidence="3" key="1">
    <citation type="submission" date="2017-02" db="UniProtKB">
        <authorList>
            <consortium name="WormBaseParasite"/>
        </authorList>
    </citation>
    <scope>IDENTIFICATION</scope>
</reference>
<evidence type="ECO:0000313" key="1">
    <source>
        <dbReference type="EMBL" id="VDL58692.1"/>
    </source>
</evidence>
<dbReference type="Proteomes" id="UP000274504">
    <property type="component" value="Unassembled WGS sequence"/>
</dbReference>
<evidence type="ECO:0000313" key="2">
    <source>
        <dbReference type="Proteomes" id="UP000274504"/>
    </source>
</evidence>
<protein>
    <submittedName>
        <fullName evidence="1 3">Uncharacterized protein</fullName>
    </submittedName>
</protein>
<evidence type="ECO:0000313" key="3">
    <source>
        <dbReference type="WBParaSite" id="HDID_0000637601-mRNA-1"/>
    </source>
</evidence>
<name>A0A0R3SN61_HYMDI</name>
<reference evidence="1 2" key="2">
    <citation type="submission" date="2018-11" db="EMBL/GenBank/DDBJ databases">
        <authorList>
            <consortium name="Pathogen Informatics"/>
        </authorList>
    </citation>
    <scope>NUCLEOTIDE SEQUENCE [LARGE SCALE GENOMIC DNA]</scope>
</reference>
<accession>A0A0R3SN61</accession>
<dbReference type="WBParaSite" id="HDID_0000637601-mRNA-1">
    <property type="protein sequence ID" value="HDID_0000637601-mRNA-1"/>
    <property type="gene ID" value="HDID_0000637601"/>
</dbReference>
<organism evidence="3">
    <name type="scientific">Hymenolepis diminuta</name>
    <name type="common">Rat tapeworm</name>
    <dbReference type="NCBI Taxonomy" id="6216"/>
    <lineage>
        <taxon>Eukaryota</taxon>
        <taxon>Metazoa</taxon>
        <taxon>Spiralia</taxon>
        <taxon>Lophotrochozoa</taxon>
        <taxon>Platyhelminthes</taxon>
        <taxon>Cestoda</taxon>
        <taxon>Eucestoda</taxon>
        <taxon>Cyclophyllidea</taxon>
        <taxon>Hymenolepididae</taxon>
        <taxon>Hymenolepis</taxon>
    </lineage>
</organism>
<dbReference type="AlphaFoldDB" id="A0A0R3SN61"/>
<sequence length="193" mass="21646">MLLLPRLTPISDSSDAFRAFDKVVVGNISVVLEFFLGPYLFHLLIIYLNFVDDQSTNHPGVIGSEIKSKHEITDSEHTSLATIRWFVCPVLQCHGMVDSSNRYSHWWFWRRFTNHHRMRSRPDCLPLSDTGASVKSCVMKMRSGVLTVAAVFIDDSDITSGRWSVSPPMAKTTPLIGPAKSTYTQLNTVSVGD</sequence>
<proteinExistence type="predicted"/>
<dbReference type="EMBL" id="UYSG01005115">
    <property type="protein sequence ID" value="VDL58692.1"/>
    <property type="molecule type" value="Genomic_DNA"/>
</dbReference>